<accession>A0A7C2FH38</accession>
<dbReference type="InterPro" id="IPR036520">
    <property type="entry name" value="UPF0759_sf"/>
</dbReference>
<gene>
    <name evidence="1" type="ORF">ENP55_04070</name>
</gene>
<name>A0A7C2FH38_9CREN</name>
<dbReference type="EMBL" id="DSJT01000023">
    <property type="protein sequence ID" value="HEF87460.1"/>
    <property type="molecule type" value="Genomic_DNA"/>
</dbReference>
<dbReference type="Gene3D" id="3.20.20.410">
    <property type="entry name" value="Protein of unknown function UPF0759"/>
    <property type="match status" value="1"/>
</dbReference>
<dbReference type="AlphaFoldDB" id="A0A7C2FH38"/>
<dbReference type="Pfam" id="PF01904">
    <property type="entry name" value="DUF72"/>
    <property type="match status" value="1"/>
</dbReference>
<comment type="caution">
    <text evidence="1">The sequence shown here is derived from an EMBL/GenBank/DDBJ whole genome shotgun (WGS) entry which is preliminary data.</text>
</comment>
<organism evidence="1">
    <name type="scientific">Thermosphaera aggregans</name>
    <dbReference type="NCBI Taxonomy" id="54254"/>
    <lineage>
        <taxon>Archaea</taxon>
        <taxon>Thermoproteota</taxon>
        <taxon>Thermoprotei</taxon>
        <taxon>Desulfurococcales</taxon>
        <taxon>Desulfurococcaceae</taxon>
        <taxon>Thermosphaera</taxon>
    </lineage>
</organism>
<dbReference type="PANTHER" id="PTHR30348:SF4">
    <property type="entry name" value="DUF72 DOMAIN-CONTAINING PROTEIN"/>
    <property type="match status" value="1"/>
</dbReference>
<protein>
    <submittedName>
        <fullName evidence="1">DUF72 domain-containing protein</fullName>
    </submittedName>
</protein>
<evidence type="ECO:0000313" key="1">
    <source>
        <dbReference type="EMBL" id="HEF87460.1"/>
    </source>
</evidence>
<dbReference type="InterPro" id="IPR002763">
    <property type="entry name" value="DUF72"/>
</dbReference>
<reference evidence="1" key="1">
    <citation type="journal article" date="2020" name="mSystems">
        <title>Genome- and Community-Level Interaction Insights into Carbon Utilization and Element Cycling Functions of Hydrothermarchaeota in Hydrothermal Sediment.</title>
        <authorList>
            <person name="Zhou Z."/>
            <person name="Liu Y."/>
            <person name="Xu W."/>
            <person name="Pan J."/>
            <person name="Luo Z.H."/>
            <person name="Li M."/>
        </authorList>
    </citation>
    <scope>NUCLEOTIDE SEQUENCE [LARGE SCALE GENOMIC DNA]</scope>
    <source>
        <strain evidence="1">SpSt-23</strain>
    </source>
</reference>
<proteinExistence type="predicted"/>
<dbReference type="SUPFAM" id="SSF117396">
    <property type="entry name" value="TM1631-like"/>
    <property type="match status" value="1"/>
</dbReference>
<sequence length="231" mass="27452">MRVFVGTSGWLYDWNEEATFDWYVEFSGLNAVELNASFYRFPFPNQVKAWSKKSKHLRWSVKTHRSITHLKKLKLDALSTWEKFRELFKPLDDKIDFYLFQLPPNFSCKEENLSSIERFYSSTGLGKRFAVEFRHASCFSSDVAKWGERLGITLVSIDAPIARWIVTSNKVVYLRLHGSTDWYGYEYSKEELAEISRYVVELEPEDVYVFFNNDHWMLENARLMKNILEQY</sequence>
<dbReference type="PANTHER" id="PTHR30348">
    <property type="entry name" value="UNCHARACTERIZED PROTEIN YECE"/>
    <property type="match status" value="1"/>
</dbReference>